<dbReference type="PROSITE" id="PS50943">
    <property type="entry name" value="HTH_CROC1"/>
    <property type="match status" value="1"/>
</dbReference>
<gene>
    <name evidence="3" type="ORF">SAMN02746062_00413</name>
</gene>
<organism evidence="3 4">
    <name type="scientific">Alysiella filiformis DSM 16848</name>
    <dbReference type="NCBI Taxonomy" id="1120981"/>
    <lineage>
        <taxon>Bacteria</taxon>
        <taxon>Pseudomonadati</taxon>
        <taxon>Pseudomonadota</taxon>
        <taxon>Betaproteobacteria</taxon>
        <taxon>Neisseriales</taxon>
        <taxon>Neisseriaceae</taxon>
        <taxon>Alysiella</taxon>
    </lineage>
</organism>
<dbReference type="CDD" id="cd00093">
    <property type="entry name" value="HTH_XRE"/>
    <property type="match status" value="1"/>
</dbReference>
<dbReference type="GO" id="GO:0003677">
    <property type="term" value="F:DNA binding"/>
    <property type="evidence" value="ECO:0007669"/>
    <property type="project" value="UniProtKB-KW"/>
</dbReference>
<dbReference type="PANTHER" id="PTHR46558">
    <property type="entry name" value="TRACRIPTIONAL REGULATORY PROTEIN-RELATED-RELATED"/>
    <property type="match status" value="1"/>
</dbReference>
<dbReference type="PANTHER" id="PTHR46558:SF4">
    <property type="entry name" value="DNA-BIDING PHAGE PROTEIN"/>
    <property type="match status" value="1"/>
</dbReference>
<name>A0A286E4G8_9NEIS</name>
<evidence type="ECO:0000256" key="1">
    <source>
        <dbReference type="ARBA" id="ARBA00023125"/>
    </source>
</evidence>
<dbReference type="Gene3D" id="1.10.260.40">
    <property type="entry name" value="lambda repressor-like DNA-binding domains"/>
    <property type="match status" value="1"/>
</dbReference>
<dbReference type="InterPro" id="IPR001387">
    <property type="entry name" value="Cro/C1-type_HTH"/>
</dbReference>
<protein>
    <submittedName>
        <fullName evidence="3">DNA-binding transcriptional regulator, XRE-family HTH domain</fullName>
    </submittedName>
</protein>
<feature type="domain" description="HTH cro/C1-type" evidence="2">
    <location>
        <begin position="7"/>
        <end position="61"/>
    </location>
</feature>
<accession>A0A286E4G8</accession>
<dbReference type="SUPFAM" id="SSF47413">
    <property type="entry name" value="lambda repressor-like DNA-binding domains"/>
    <property type="match status" value="1"/>
</dbReference>
<evidence type="ECO:0000313" key="4">
    <source>
        <dbReference type="Proteomes" id="UP000219669"/>
    </source>
</evidence>
<dbReference type="Proteomes" id="UP000219669">
    <property type="component" value="Unassembled WGS sequence"/>
</dbReference>
<dbReference type="AlphaFoldDB" id="A0A286E4G8"/>
<reference evidence="3 4" key="1">
    <citation type="submission" date="2017-09" db="EMBL/GenBank/DDBJ databases">
        <authorList>
            <person name="Ehlers B."/>
            <person name="Leendertz F.H."/>
        </authorList>
    </citation>
    <scope>NUCLEOTIDE SEQUENCE [LARGE SCALE GENOMIC DNA]</scope>
    <source>
        <strain evidence="3 4">DSM 16848</strain>
    </source>
</reference>
<dbReference type="SMART" id="SM00530">
    <property type="entry name" value="HTH_XRE"/>
    <property type="match status" value="1"/>
</dbReference>
<evidence type="ECO:0000313" key="3">
    <source>
        <dbReference type="EMBL" id="SOD65764.1"/>
    </source>
</evidence>
<dbReference type="EMBL" id="OCNF01000002">
    <property type="protein sequence ID" value="SOD65764.1"/>
    <property type="molecule type" value="Genomic_DNA"/>
</dbReference>
<proteinExistence type="predicted"/>
<keyword evidence="4" id="KW-1185">Reference proteome</keyword>
<keyword evidence="1 3" id="KW-0238">DNA-binding</keyword>
<dbReference type="InterPro" id="IPR010982">
    <property type="entry name" value="Lambda_DNA-bd_dom_sf"/>
</dbReference>
<evidence type="ECO:0000259" key="2">
    <source>
        <dbReference type="PROSITE" id="PS50943"/>
    </source>
</evidence>
<dbReference type="OrthoDB" id="8611903at2"/>
<dbReference type="RefSeq" id="WP_097113497.1">
    <property type="nucleotide sequence ID" value="NZ_CP083931.1"/>
</dbReference>
<dbReference type="Pfam" id="PF12844">
    <property type="entry name" value="HTH_19"/>
    <property type="match status" value="1"/>
</dbReference>
<sequence>MKVQDKIRSIREIYQWTQEDMAEKMGIATSSYSKIERGESKLDFEKLNQIAQIFNISMEELISQQGMVFIVNANDNNGDHSANFYSSSDSLILENENLKLKLAHCKEMLLQKDKEIELLRRLTDK</sequence>